<dbReference type="SUPFAM" id="SSF52540">
    <property type="entry name" value="P-loop containing nucleoside triphosphate hydrolases"/>
    <property type="match status" value="1"/>
</dbReference>
<proteinExistence type="predicted"/>
<evidence type="ECO:0000313" key="3">
    <source>
        <dbReference type="EMBL" id="TGN81873.1"/>
    </source>
</evidence>
<dbReference type="GeneID" id="95446973"/>
<protein>
    <submittedName>
        <fullName evidence="3">Chloramphenicol phosphotransferase</fullName>
    </submittedName>
</protein>
<dbReference type="AlphaFoldDB" id="A0A4Z1DG57"/>
<dbReference type="GO" id="GO:0005524">
    <property type="term" value="F:ATP binding"/>
    <property type="evidence" value="ECO:0007669"/>
    <property type="project" value="InterPro"/>
</dbReference>
<evidence type="ECO:0000313" key="4">
    <source>
        <dbReference type="Proteomes" id="UP000298159"/>
    </source>
</evidence>
<keyword evidence="3" id="KW-0808">Transferase</keyword>
<organism evidence="3 4">
    <name type="scientific">Streptomyces bauhiniae</name>
    <dbReference type="NCBI Taxonomy" id="2340725"/>
    <lineage>
        <taxon>Bacteria</taxon>
        <taxon>Bacillati</taxon>
        <taxon>Actinomycetota</taxon>
        <taxon>Actinomycetes</taxon>
        <taxon>Kitasatosporales</taxon>
        <taxon>Streptomycetaceae</taxon>
        <taxon>Streptomyces</taxon>
    </lineage>
</organism>
<gene>
    <name evidence="3" type="ORF">E5083_05105</name>
</gene>
<sequence length="185" mass="20712">MTPGRIIFLNGTSSSGKSSIARELLGLLDGVYSHLSVDAFNAMRAQRELSPEEFDAALRRTRLGFHRSVAAMAEVGNDLVVDHVLSEPWRLTDCLTVLRPKDVLFVGVHCPLPELERRERVRGDRETGLAALQYDLVHTHGDYDLECDTGTASPRECAERIRDFLPHRPTPTAFSRLRARYAIEG</sequence>
<dbReference type="EMBL" id="SRRT01000001">
    <property type="protein sequence ID" value="TGN81873.1"/>
    <property type="molecule type" value="Genomic_DNA"/>
</dbReference>
<dbReference type="Proteomes" id="UP000298159">
    <property type="component" value="Unassembled WGS sequence"/>
</dbReference>
<dbReference type="PIRSF" id="PIRSF007531">
    <property type="entry name" value="CPT"/>
    <property type="match status" value="1"/>
</dbReference>
<comment type="caution">
    <text evidence="3">The sequence shown here is derived from an EMBL/GenBank/DDBJ whole genome shotgun (WGS) entry which is preliminary data.</text>
</comment>
<name>A0A4Z1DG57_9ACTN</name>
<accession>A0A4Z1DG57</accession>
<reference evidence="3 4" key="1">
    <citation type="submission" date="2019-04" db="EMBL/GenBank/DDBJ databases">
        <title>Streptomyces sp. nov. Bv016 isolated from bark of Buahinia variegata.</title>
        <authorList>
            <person name="Kanchanasin P."/>
            <person name="Tanasupawat S."/>
            <person name="Yuki M."/>
            <person name="Kudo T."/>
        </authorList>
    </citation>
    <scope>NUCLEOTIDE SEQUENCE [LARGE SCALE GENOMIC DNA]</scope>
    <source>
        <strain evidence="3 4">Bv016</strain>
    </source>
</reference>
<dbReference type="InterPro" id="IPR012853">
    <property type="entry name" value="CPT"/>
</dbReference>
<keyword evidence="4" id="KW-1185">Reference proteome</keyword>
<evidence type="ECO:0000256" key="1">
    <source>
        <dbReference type="PIRSR" id="PIRSR007531-1"/>
    </source>
</evidence>
<feature type="active site" evidence="1">
    <location>
        <position position="38"/>
    </location>
</feature>
<dbReference type="InterPro" id="IPR027417">
    <property type="entry name" value="P-loop_NTPase"/>
</dbReference>
<dbReference type="GO" id="GO:0016740">
    <property type="term" value="F:transferase activity"/>
    <property type="evidence" value="ECO:0007669"/>
    <property type="project" value="UniProtKB-KW"/>
</dbReference>
<dbReference type="RefSeq" id="WP_135784325.1">
    <property type="nucleotide sequence ID" value="NZ_SRRT01000001.1"/>
</dbReference>
<evidence type="ECO:0000256" key="2">
    <source>
        <dbReference type="PIRSR" id="PIRSR007531-2"/>
    </source>
</evidence>
<dbReference type="Gene3D" id="3.40.50.300">
    <property type="entry name" value="P-loop containing nucleotide triphosphate hydrolases"/>
    <property type="match status" value="1"/>
</dbReference>
<dbReference type="Pfam" id="PF07931">
    <property type="entry name" value="CPT"/>
    <property type="match status" value="1"/>
</dbReference>
<feature type="binding site" evidence="2">
    <location>
        <begin position="11"/>
        <end position="18"/>
    </location>
    <ligand>
        <name>ATP</name>
        <dbReference type="ChEBI" id="CHEBI:30616"/>
    </ligand>
</feature>